<evidence type="ECO:0000256" key="2">
    <source>
        <dbReference type="ARBA" id="ARBA00022729"/>
    </source>
</evidence>
<dbReference type="PROSITE" id="PS51257">
    <property type="entry name" value="PROKAR_LIPOPROTEIN"/>
    <property type="match status" value="1"/>
</dbReference>
<proteinExistence type="inferred from homology"/>
<gene>
    <name evidence="5" type="ORF">NCTC10994_00960</name>
</gene>
<evidence type="ECO:0000256" key="1">
    <source>
        <dbReference type="ARBA" id="ARBA00010062"/>
    </source>
</evidence>
<dbReference type="InterPro" id="IPR028081">
    <property type="entry name" value="Leu-bd"/>
</dbReference>
<feature type="domain" description="Leucine-binding protein" evidence="4">
    <location>
        <begin position="38"/>
        <end position="367"/>
    </location>
</feature>
<evidence type="ECO:0000313" key="6">
    <source>
        <dbReference type="Proteomes" id="UP000249091"/>
    </source>
</evidence>
<evidence type="ECO:0000259" key="4">
    <source>
        <dbReference type="Pfam" id="PF13458"/>
    </source>
</evidence>
<name>A0A2X4WR05_9NOCA</name>
<evidence type="ECO:0000256" key="3">
    <source>
        <dbReference type="SAM" id="SignalP"/>
    </source>
</evidence>
<dbReference type="AlphaFoldDB" id="A0A2X4WR05"/>
<dbReference type="STRING" id="1219011.GCA_001895045_00678"/>
<accession>A0A2X4WR05</accession>
<keyword evidence="2 3" id="KW-0732">Signal</keyword>
<reference evidence="5 6" key="1">
    <citation type="submission" date="2018-06" db="EMBL/GenBank/DDBJ databases">
        <authorList>
            <consortium name="Pathogen Informatics"/>
            <person name="Doyle S."/>
        </authorList>
    </citation>
    <scope>NUCLEOTIDE SEQUENCE [LARGE SCALE GENOMIC DNA]</scope>
    <source>
        <strain evidence="5 6">NCTC10994</strain>
    </source>
</reference>
<dbReference type="Pfam" id="PF13458">
    <property type="entry name" value="Peripla_BP_6"/>
    <property type="match status" value="1"/>
</dbReference>
<keyword evidence="6" id="KW-1185">Reference proteome</keyword>
<dbReference type="Gene3D" id="3.40.50.2300">
    <property type="match status" value="2"/>
</dbReference>
<dbReference type="EMBL" id="LS483468">
    <property type="protein sequence ID" value="SQI29375.1"/>
    <property type="molecule type" value="Genomic_DNA"/>
</dbReference>
<organism evidence="5 6">
    <name type="scientific">Rhodococcus coprophilus</name>
    <dbReference type="NCBI Taxonomy" id="38310"/>
    <lineage>
        <taxon>Bacteria</taxon>
        <taxon>Bacillati</taxon>
        <taxon>Actinomycetota</taxon>
        <taxon>Actinomycetes</taxon>
        <taxon>Mycobacteriales</taxon>
        <taxon>Nocardiaceae</taxon>
        <taxon>Rhodococcus</taxon>
    </lineage>
</organism>
<comment type="similarity">
    <text evidence="1">Belongs to the leucine-binding protein family.</text>
</comment>
<dbReference type="InterPro" id="IPR028082">
    <property type="entry name" value="Peripla_BP_I"/>
</dbReference>
<dbReference type="Proteomes" id="UP000249091">
    <property type="component" value="Chromosome 1"/>
</dbReference>
<dbReference type="SUPFAM" id="SSF53822">
    <property type="entry name" value="Periplasmic binding protein-like I"/>
    <property type="match status" value="1"/>
</dbReference>
<dbReference type="RefSeq" id="WP_072698609.1">
    <property type="nucleotide sequence ID" value="NZ_JAFBBL010000001.1"/>
</dbReference>
<feature type="chain" id="PRO_5038816633" evidence="3">
    <location>
        <begin position="20"/>
        <end position="410"/>
    </location>
</feature>
<dbReference type="KEGG" id="rcr:NCTC10994_00960"/>
<evidence type="ECO:0000313" key="5">
    <source>
        <dbReference type="EMBL" id="SQI29375.1"/>
    </source>
</evidence>
<sequence>MKKLHIGAIAAVAALTVSACGSSGGDASGDAAAPTGAPIVIGAQAPIKGATAYPQTAYGLEAGVHYVNEVLGGINGRPLEVDVCGGDGSPETSINCANGFVSKNVPLVIDAVDQSMGAAVPILGSAGIPIIGTLAGSFVADAAEYGQAFYFTGPVSFAALASMSALDTMGKTTASLAVNESPTSHAYVDDLIMPIADGMGIDVSVQYPPASGANLNVVAATQLADNPDMAGVIALPEDGCTSLFQALRRQGYEDTILAGSCSQFIDEMGTDAAGIVTQPRLWVPLAKESAPAEVQEQLDIFADAMDAVGYGNELSSRSIYTFAAIVNIAQILSDHGGEITAGTVTDAFKAVKDFPSFAGPTVTCDGQQWPGVATTCNAQAIFFEVQEDGTLRSVDENGYIDLDPSLMPAS</sequence>
<feature type="signal peptide" evidence="3">
    <location>
        <begin position="1"/>
        <end position="19"/>
    </location>
</feature>
<protein>
    <submittedName>
        <fullName evidence="5">Branched chain amino acid ABC transporter</fullName>
    </submittedName>
</protein>